<gene>
    <name evidence="2" type="ORF">B5766_03685</name>
</gene>
<comment type="caution">
    <text evidence="2">The sequence shown here is derived from an EMBL/GenBank/DDBJ whole genome shotgun (WGS) entry which is preliminary data.</text>
</comment>
<evidence type="ECO:0000313" key="2">
    <source>
        <dbReference type="EMBL" id="PDQ35893.1"/>
    </source>
</evidence>
<dbReference type="AlphaFoldDB" id="A0A2A6FTX9"/>
<dbReference type="EMBL" id="NAEP01000025">
    <property type="protein sequence ID" value="PDQ35893.1"/>
    <property type="molecule type" value="Genomic_DNA"/>
</dbReference>
<dbReference type="InterPro" id="IPR043129">
    <property type="entry name" value="ATPase_NBD"/>
</dbReference>
<dbReference type="PANTHER" id="PTHR43190:SF3">
    <property type="entry name" value="N-ACETYL-D-GLUCOSAMINE KINASE"/>
    <property type="match status" value="1"/>
</dbReference>
<dbReference type="InterPro" id="IPR052519">
    <property type="entry name" value="Euk-type_GlcNAc_Kinase"/>
</dbReference>
<dbReference type="Pfam" id="PF01869">
    <property type="entry name" value="BcrAD_BadFG"/>
    <property type="match status" value="1"/>
</dbReference>
<dbReference type="Gene3D" id="3.30.420.40">
    <property type="match status" value="2"/>
</dbReference>
<dbReference type="SUPFAM" id="SSF53067">
    <property type="entry name" value="Actin-like ATPase domain"/>
    <property type="match status" value="1"/>
</dbReference>
<dbReference type="InterPro" id="IPR002731">
    <property type="entry name" value="ATPase_BadF"/>
</dbReference>
<dbReference type="Proteomes" id="UP000219994">
    <property type="component" value="Unassembled WGS sequence"/>
</dbReference>
<sequence length="306" mass="30876">MTDVSQNVLAVDGGQSTVRVRHSTGATGEATGVSWGRPDTVAATSDAIITAWWAAGAPPTDVAVLGLTTVPEDSTACAQLATRIAEATGSSRVLICDDGVTAHAGALEGSWGVMMAIGTGVACVARARSGVTTFVGGHGYLIGDEGGAFWIGRAGIAAALRAADGRSATTELSREVSNAFGELNSAHIRIHAHPRAVDHIAQFAPVVIATARAGDALARGILNTALAELTASARAAWSAAGGALATPLAVGGRLAEELRPELDNALIGLGDIITQQRPAGDALDGALHLARDATGYATAVYVWTKG</sequence>
<organism evidence="2 3">
    <name type="scientific">Candidatus Lumbricidiphila eiseniae</name>
    <dbReference type="NCBI Taxonomy" id="1969409"/>
    <lineage>
        <taxon>Bacteria</taxon>
        <taxon>Bacillati</taxon>
        <taxon>Actinomycetota</taxon>
        <taxon>Actinomycetes</taxon>
        <taxon>Micrococcales</taxon>
        <taxon>Microbacteriaceae</taxon>
        <taxon>Candidatus Lumbricidiphila</taxon>
    </lineage>
</organism>
<dbReference type="CDD" id="cd24082">
    <property type="entry name" value="ASKHA_NBD_GspK-like"/>
    <property type="match status" value="1"/>
</dbReference>
<feature type="domain" description="ATPase BadF/BadG/BcrA/BcrD type" evidence="1">
    <location>
        <begin position="39"/>
        <end position="244"/>
    </location>
</feature>
<evidence type="ECO:0000259" key="1">
    <source>
        <dbReference type="Pfam" id="PF01869"/>
    </source>
</evidence>
<proteinExistence type="predicted"/>
<evidence type="ECO:0000313" key="3">
    <source>
        <dbReference type="Proteomes" id="UP000219994"/>
    </source>
</evidence>
<accession>A0A2A6FTX9</accession>
<reference evidence="3" key="1">
    <citation type="submission" date="2017-03" db="EMBL/GenBank/DDBJ databases">
        <authorList>
            <person name="Lund M.B."/>
        </authorList>
    </citation>
    <scope>NUCLEOTIDE SEQUENCE [LARGE SCALE GENOMIC DNA]</scope>
</reference>
<protein>
    <recommendedName>
        <fullName evidence="1">ATPase BadF/BadG/BcrA/BcrD type domain-containing protein</fullName>
    </recommendedName>
</protein>
<dbReference type="PANTHER" id="PTHR43190">
    <property type="entry name" value="N-ACETYL-D-GLUCOSAMINE KINASE"/>
    <property type="match status" value="1"/>
</dbReference>
<name>A0A2A6FTX9_9MICO</name>